<proteinExistence type="predicted"/>
<dbReference type="AlphaFoldDB" id="A0A1E3LYQ0"/>
<sequence length="302" mass="31696">MIRFPIILLVSASLLASGCGAQDFGDLPEDPKERALLCTRAGVMLIGATPSKDKERFDRVSAKGRELANANGFYSLFPGSNEDPGKALGAEATIQSAVGSHWATTINTCFKAYGIEEEPVPELPREPYERTVVCAAAIAYDNLGGRDMDAEARIIYDPQAGYLLHKAAILAGGADKLATANDDATALLGQVMTAGTARAWAAECRRSDPKIDKAAAALPTDDAAALTICDDVLSFAEEGGLAKGAKESAPAKRYAAVYRTVHAQFSAMPTPASEAIEAAIKAVAESGRLDQIGDRCVARFGS</sequence>
<feature type="chain" id="PRO_5009132191" description="Imelysin-like domain-containing protein" evidence="1">
    <location>
        <begin position="22"/>
        <end position="302"/>
    </location>
</feature>
<evidence type="ECO:0000256" key="1">
    <source>
        <dbReference type="SAM" id="SignalP"/>
    </source>
</evidence>
<gene>
    <name evidence="2" type="ORF">BFL28_12965</name>
</gene>
<dbReference type="Proteomes" id="UP000094487">
    <property type="component" value="Unassembled WGS sequence"/>
</dbReference>
<keyword evidence="3" id="KW-1185">Reference proteome</keyword>
<protein>
    <recommendedName>
        <fullName evidence="4">Imelysin-like domain-containing protein</fullName>
    </recommendedName>
</protein>
<dbReference type="PROSITE" id="PS51257">
    <property type="entry name" value="PROKAR_LIPOPROTEIN"/>
    <property type="match status" value="1"/>
</dbReference>
<evidence type="ECO:0008006" key="4">
    <source>
        <dbReference type="Google" id="ProtNLM"/>
    </source>
</evidence>
<dbReference type="RefSeq" id="WP_069319443.1">
    <property type="nucleotide sequence ID" value="NZ_MDDS01000011.1"/>
</dbReference>
<dbReference type="OrthoDB" id="9820273at2"/>
<keyword evidence="1" id="KW-0732">Signal</keyword>
<comment type="caution">
    <text evidence="2">The sequence shown here is derived from an EMBL/GenBank/DDBJ whole genome shotgun (WGS) entry which is preliminary data.</text>
</comment>
<evidence type="ECO:0000313" key="3">
    <source>
        <dbReference type="Proteomes" id="UP000094487"/>
    </source>
</evidence>
<dbReference type="STRING" id="1888892.BFL28_12965"/>
<dbReference type="EMBL" id="MDDS01000011">
    <property type="protein sequence ID" value="ODP38839.1"/>
    <property type="molecule type" value="Genomic_DNA"/>
</dbReference>
<organism evidence="2 3">
    <name type="scientific">Sphingomonas turrisvirgatae</name>
    <dbReference type="NCBI Taxonomy" id="1888892"/>
    <lineage>
        <taxon>Bacteria</taxon>
        <taxon>Pseudomonadati</taxon>
        <taxon>Pseudomonadota</taxon>
        <taxon>Alphaproteobacteria</taxon>
        <taxon>Sphingomonadales</taxon>
        <taxon>Sphingomonadaceae</taxon>
        <taxon>Sphingomonas</taxon>
    </lineage>
</organism>
<name>A0A1E3LYQ0_9SPHN</name>
<evidence type="ECO:0000313" key="2">
    <source>
        <dbReference type="EMBL" id="ODP38839.1"/>
    </source>
</evidence>
<reference evidence="2 3" key="1">
    <citation type="submission" date="2016-08" db="EMBL/GenBank/DDBJ databases">
        <title>Draft genome of the agarase producing Sphingomonas sp. MCT13.</title>
        <authorList>
            <person name="D'Andrea M.M."/>
            <person name="Rossolini G.M."/>
            <person name="Thaller M.C."/>
        </authorList>
    </citation>
    <scope>NUCLEOTIDE SEQUENCE [LARGE SCALE GENOMIC DNA]</scope>
    <source>
        <strain evidence="2 3">MCT13</strain>
    </source>
</reference>
<feature type="signal peptide" evidence="1">
    <location>
        <begin position="1"/>
        <end position="21"/>
    </location>
</feature>
<accession>A0A1E3LYQ0</accession>